<dbReference type="PIRSF" id="PIRSF006487">
    <property type="entry name" value="GcvT"/>
    <property type="match status" value="1"/>
</dbReference>
<dbReference type="PANTHER" id="PTHR43757:SF2">
    <property type="entry name" value="AMINOMETHYLTRANSFERASE, MITOCHONDRIAL"/>
    <property type="match status" value="1"/>
</dbReference>
<feature type="binding site" evidence="8">
    <location>
        <position position="222"/>
    </location>
    <ligand>
        <name>substrate</name>
    </ligand>
</feature>
<dbReference type="EMBL" id="QWEC01000008">
    <property type="protein sequence ID" value="RII98827.1"/>
    <property type="molecule type" value="Genomic_DNA"/>
</dbReference>
<evidence type="ECO:0000313" key="12">
    <source>
        <dbReference type="EMBL" id="RII98827.1"/>
    </source>
</evidence>
<dbReference type="SUPFAM" id="SSF103025">
    <property type="entry name" value="Folate-binding domain"/>
    <property type="match status" value="1"/>
</dbReference>
<proteinExistence type="inferred from homology"/>
<dbReference type="GO" id="GO:0005829">
    <property type="term" value="C:cytosol"/>
    <property type="evidence" value="ECO:0007669"/>
    <property type="project" value="TreeGrafter"/>
</dbReference>
<dbReference type="GO" id="GO:0019464">
    <property type="term" value="P:glycine decarboxylation via glycine cleavage system"/>
    <property type="evidence" value="ECO:0007669"/>
    <property type="project" value="UniProtKB-UniRule"/>
</dbReference>
<dbReference type="RefSeq" id="WP_043588548.1">
    <property type="nucleotide sequence ID" value="NZ_QWEC01000008.1"/>
</dbReference>
<gene>
    <name evidence="7 12" type="primary">gcvT</name>
    <name evidence="12" type="ORF">DZF96_01395</name>
</gene>
<comment type="similarity">
    <text evidence="1 7">Belongs to the GcvT family.</text>
</comment>
<feature type="region of interest" description="Disordered" evidence="9">
    <location>
        <begin position="1"/>
        <end position="29"/>
    </location>
</feature>
<feature type="domain" description="Aminomethyltransferase C-terminal" evidence="11">
    <location>
        <begin position="308"/>
        <end position="405"/>
    </location>
</feature>
<dbReference type="GO" id="GO:0005960">
    <property type="term" value="C:glycine cleavage complex"/>
    <property type="evidence" value="ECO:0007669"/>
    <property type="project" value="InterPro"/>
</dbReference>
<evidence type="ECO:0000256" key="8">
    <source>
        <dbReference type="PIRSR" id="PIRSR006487-1"/>
    </source>
</evidence>
<dbReference type="Gene3D" id="3.30.1360.120">
    <property type="entry name" value="Probable tRNA modification gtpase trme, domain 1"/>
    <property type="match status" value="1"/>
</dbReference>
<dbReference type="Proteomes" id="UP000266298">
    <property type="component" value="Unassembled WGS sequence"/>
</dbReference>
<dbReference type="AlphaFoldDB" id="A0A399NY77"/>
<dbReference type="GO" id="GO:0004047">
    <property type="term" value="F:aminomethyltransferase activity"/>
    <property type="evidence" value="ECO:0007669"/>
    <property type="project" value="UniProtKB-UniRule"/>
</dbReference>
<evidence type="ECO:0000256" key="2">
    <source>
        <dbReference type="ARBA" id="ARBA00012616"/>
    </source>
</evidence>
<keyword evidence="3 7" id="KW-0032">Aminotransferase</keyword>
<dbReference type="GO" id="GO:0008168">
    <property type="term" value="F:methyltransferase activity"/>
    <property type="evidence" value="ECO:0007669"/>
    <property type="project" value="UniProtKB-KW"/>
</dbReference>
<dbReference type="NCBIfam" id="TIGR00528">
    <property type="entry name" value="gcvT"/>
    <property type="match status" value="1"/>
</dbReference>
<keyword evidence="4 7" id="KW-0808">Transferase</keyword>
<dbReference type="PANTHER" id="PTHR43757">
    <property type="entry name" value="AMINOMETHYLTRANSFERASE"/>
    <property type="match status" value="1"/>
</dbReference>
<name>A0A399NY77_9MICO</name>
<dbReference type="InterPro" id="IPR028896">
    <property type="entry name" value="GcvT/YgfZ/DmdA"/>
</dbReference>
<evidence type="ECO:0000256" key="3">
    <source>
        <dbReference type="ARBA" id="ARBA00022576"/>
    </source>
</evidence>
<evidence type="ECO:0000256" key="9">
    <source>
        <dbReference type="SAM" id="MobiDB-lite"/>
    </source>
</evidence>
<dbReference type="GO" id="GO:0032259">
    <property type="term" value="P:methylation"/>
    <property type="evidence" value="ECO:0007669"/>
    <property type="project" value="UniProtKB-KW"/>
</dbReference>
<comment type="subunit">
    <text evidence="7">The glycine cleavage system is composed of four proteins: P, T, L and H.</text>
</comment>
<dbReference type="SUPFAM" id="SSF101790">
    <property type="entry name" value="Aminomethyltransferase beta-barrel domain"/>
    <property type="match status" value="1"/>
</dbReference>
<dbReference type="EC" id="2.1.2.10" evidence="2 7"/>
<comment type="catalytic activity">
    <reaction evidence="6 7">
        <text>N(6)-[(R)-S(8)-aminomethyldihydrolipoyl]-L-lysyl-[protein] + (6S)-5,6,7,8-tetrahydrofolate = N(6)-[(R)-dihydrolipoyl]-L-lysyl-[protein] + (6R)-5,10-methylene-5,6,7,8-tetrahydrofolate + NH4(+)</text>
        <dbReference type="Rhea" id="RHEA:16945"/>
        <dbReference type="Rhea" id="RHEA-COMP:10475"/>
        <dbReference type="Rhea" id="RHEA-COMP:10492"/>
        <dbReference type="ChEBI" id="CHEBI:15636"/>
        <dbReference type="ChEBI" id="CHEBI:28938"/>
        <dbReference type="ChEBI" id="CHEBI:57453"/>
        <dbReference type="ChEBI" id="CHEBI:83100"/>
        <dbReference type="ChEBI" id="CHEBI:83143"/>
        <dbReference type="EC" id="2.1.2.10"/>
    </reaction>
</comment>
<feature type="compositionally biased region" description="Low complexity" evidence="9">
    <location>
        <begin position="1"/>
        <end position="23"/>
    </location>
</feature>
<feature type="domain" description="GCVT N-terminal" evidence="10">
    <location>
        <begin position="28"/>
        <end position="289"/>
    </location>
</feature>
<comment type="caution">
    <text evidence="12">The sequence shown here is derived from an EMBL/GenBank/DDBJ whole genome shotgun (WGS) entry which is preliminary data.</text>
</comment>
<dbReference type="Pfam" id="PF01571">
    <property type="entry name" value="GCV_T"/>
    <property type="match status" value="1"/>
</dbReference>
<protein>
    <recommendedName>
        <fullName evidence="2 7">Aminomethyltransferase</fullName>
        <ecNumber evidence="2 7">2.1.2.10</ecNumber>
    </recommendedName>
    <alternativeName>
        <fullName evidence="5 7">Glycine cleavage system T protein</fullName>
    </alternativeName>
</protein>
<evidence type="ECO:0000259" key="10">
    <source>
        <dbReference type="Pfam" id="PF01571"/>
    </source>
</evidence>
<evidence type="ECO:0000256" key="5">
    <source>
        <dbReference type="ARBA" id="ARBA00031395"/>
    </source>
</evidence>
<dbReference type="FunFam" id="3.30.70.1400:FF:000001">
    <property type="entry name" value="Aminomethyltransferase"/>
    <property type="match status" value="1"/>
</dbReference>
<dbReference type="InterPro" id="IPR022903">
    <property type="entry name" value="GcvT_bac"/>
</dbReference>
<dbReference type="HAMAP" id="MF_00259">
    <property type="entry name" value="GcvT"/>
    <property type="match status" value="1"/>
</dbReference>
<dbReference type="InterPro" id="IPR029043">
    <property type="entry name" value="GcvT/YgfZ_C"/>
</dbReference>
<organism evidence="12 13">
    <name type="scientific">Clavibacter michiganensis</name>
    <dbReference type="NCBI Taxonomy" id="28447"/>
    <lineage>
        <taxon>Bacteria</taxon>
        <taxon>Bacillati</taxon>
        <taxon>Actinomycetota</taxon>
        <taxon>Actinomycetes</taxon>
        <taxon>Micrococcales</taxon>
        <taxon>Microbacteriaceae</taxon>
        <taxon>Clavibacter</taxon>
    </lineage>
</organism>
<sequence>MPDAPAGTAPAGTAPDAAAGAPPRRSPLHDVHEAAGASFTDFAGWLMPVRYTSDLAEHRAVREAAGIFDISHMAEIAVEGEGAAAFLDAVLAGKLSAIAEWQAKYTLLLDPSGGIVDDLIVYRTGEESFLVVANAGNHDPVLAVLAEAARGLDDVEVDDASDDVALIAVQGPVSRAILEATAGLETETPLEALRYYRATAARFAGQDVLVARTGYTGEDGYELYVATEDAVALWEALVAAGAPLGLLNTGLACRDTLRLEAGMPLYGHELGLHTLPVQAGLGKVVALGKEGDFRGRAAVEKGPDPVARVLVGLVTEGRRAPRADYPVYAEEAAGDSAAALEAVMEATEGAVAPVGIITSGALSPTLGHPVAMAYVDPSLAAPGTRLAVDVRGTRVPATVVTLPFYSRKALA</sequence>
<dbReference type="Pfam" id="PF08669">
    <property type="entry name" value="GCV_T_C"/>
    <property type="match status" value="1"/>
</dbReference>
<evidence type="ECO:0000259" key="11">
    <source>
        <dbReference type="Pfam" id="PF08669"/>
    </source>
</evidence>
<evidence type="ECO:0000256" key="6">
    <source>
        <dbReference type="ARBA" id="ARBA00047665"/>
    </source>
</evidence>
<evidence type="ECO:0000256" key="1">
    <source>
        <dbReference type="ARBA" id="ARBA00008609"/>
    </source>
</evidence>
<accession>A0A399NY77</accession>
<comment type="function">
    <text evidence="7">The glycine cleavage system catalyzes the degradation of glycine.</text>
</comment>
<dbReference type="InterPro" id="IPR006223">
    <property type="entry name" value="GcvT"/>
</dbReference>
<evidence type="ECO:0000256" key="4">
    <source>
        <dbReference type="ARBA" id="ARBA00022679"/>
    </source>
</evidence>
<keyword evidence="12" id="KW-0489">Methyltransferase</keyword>
<dbReference type="InterPro" id="IPR027266">
    <property type="entry name" value="TrmE/GcvT-like"/>
</dbReference>
<dbReference type="GO" id="GO:0008483">
    <property type="term" value="F:transaminase activity"/>
    <property type="evidence" value="ECO:0007669"/>
    <property type="project" value="UniProtKB-KW"/>
</dbReference>
<dbReference type="NCBIfam" id="NF001567">
    <property type="entry name" value="PRK00389.1"/>
    <property type="match status" value="1"/>
</dbReference>
<dbReference type="InterPro" id="IPR013977">
    <property type="entry name" value="GcvT_C"/>
</dbReference>
<evidence type="ECO:0000256" key="7">
    <source>
        <dbReference type="HAMAP-Rule" id="MF_00259"/>
    </source>
</evidence>
<evidence type="ECO:0000313" key="13">
    <source>
        <dbReference type="Proteomes" id="UP000266298"/>
    </source>
</evidence>
<reference evidence="12 13" key="1">
    <citation type="submission" date="2018-08" db="EMBL/GenBank/DDBJ databases">
        <title>Genome Sequence of Clavibacter michiganensis Subspecies type strains, and the Atypical Peach-Colored Strains Isolated from Tomato.</title>
        <authorList>
            <person name="Osdaghi E."/>
            <person name="Portier P."/>
            <person name="Briand M."/>
            <person name="Jacques M.-A."/>
        </authorList>
    </citation>
    <scope>NUCLEOTIDE SEQUENCE [LARGE SCALE GENOMIC DNA]</scope>
    <source>
        <strain evidence="12 13">CFBP 7493</strain>
    </source>
</reference>
<dbReference type="InterPro" id="IPR006222">
    <property type="entry name" value="GCVT_N"/>
</dbReference>